<dbReference type="SUPFAM" id="SSF52540">
    <property type="entry name" value="P-loop containing nucleoside triphosphate hydrolases"/>
    <property type="match status" value="1"/>
</dbReference>
<accession>A0A9D1A2S7</accession>
<gene>
    <name evidence="2" type="ORF">IAB28_03270</name>
</gene>
<dbReference type="Gene3D" id="3.40.50.300">
    <property type="entry name" value="P-loop containing nucleotide triphosphate hydrolases"/>
    <property type="match status" value="2"/>
</dbReference>
<feature type="domain" description="AAA+ ATPase" evidence="1">
    <location>
        <begin position="21"/>
        <end position="266"/>
    </location>
</feature>
<comment type="caution">
    <text evidence="2">The sequence shown here is derived from an EMBL/GenBank/DDBJ whole genome shotgun (WGS) entry which is preliminary data.</text>
</comment>
<dbReference type="Proteomes" id="UP000824250">
    <property type="component" value="Unassembled WGS sequence"/>
</dbReference>
<dbReference type="InterPro" id="IPR027417">
    <property type="entry name" value="P-loop_NTPase"/>
</dbReference>
<organism evidence="2 3">
    <name type="scientific">Candidatus Copromonas faecavium</name>
    <name type="common">nom. illeg.</name>
    <dbReference type="NCBI Taxonomy" id="2840740"/>
    <lineage>
        <taxon>Bacteria</taxon>
        <taxon>Bacillati</taxon>
        <taxon>Bacillota</taxon>
        <taxon>Clostridia</taxon>
        <taxon>Lachnospirales</taxon>
        <taxon>Lachnospiraceae</taxon>
        <taxon>Candidatus Copromonas (nom. illeg.)</taxon>
    </lineage>
</organism>
<dbReference type="InterPro" id="IPR041685">
    <property type="entry name" value="AAA_GajA/Old/RecF-like"/>
</dbReference>
<dbReference type="PANTHER" id="PTHR43581">
    <property type="entry name" value="ATP/GTP PHOSPHATASE"/>
    <property type="match status" value="1"/>
</dbReference>
<proteinExistence type="predicted"/>
<dbReference type="Pfam" id="PF13175">
    <property type="entry name" value="AAA_15"/>
    <property type="match status" value="1"/>
</dbReference>
<dbReference type="PANTHER" id="PTHR43581:SF2">
    <property type="entry name" value="EXCINUCLEASE ATPASE SUBUNIT"/>
    <property type="match status" value="1"/>
</dbReference>
<keyword evidence="2" id="KW-0067">ATP-binding</keyword>
<dbReference type="SMART" id="SM00382">
    <property type="entry name" value="AAA"/>
    <property type="match status" value="1"/>
</dbReference>
<dbReference type="InterPro" id="IPR051396">
    <property type="entry name" value="Bact_Antivir_Def_Nuclease"/>
</dbReference>
<reference evidence="2" key="2">
    <citation type="journal article" date="2021" name="PeerJ">
        <title>Extensive microbial diversity within the chicken gut microbiome revealed by metagenomics and culture.</title>
        <authorList>
            <person name="Gilroy R."/>
            <person name="Ravi A."/>
            <person name="Getino M."/>
            <person name="Pursley I."/>
            <person name="Horton D.L."/>
            <person name="Alikhan N.F."/>
            <person name="Baker D."/>
            <person name="Gharbi K."/>
            <person name="Hall N."/>
            <person name="Watson M."/>
            <person name="Adriaenssens E.M."/>
            <person name="Foster-Nyarko E."/>
            <person name="Jarju S."/>
            <person name="Secka A."/>
            <person name="Antonio M."/>
            <person name="Oren A."/>
            <person name="Chaudhuri R.R."/>
            <person name="La Ragione R."/>
            <person name="Hildebrand F."/>
            <person name="Pallen M.J."/>
        </authorList>
    </citation>
    <scope>NUCLEOTIDE SEQUENCE</scope>
    <source>
        <strain evidence="2">CHK180-2868</strain>
    </source>
</reference>
<evidence type="ECO:0000313" key="2">
    <source>
        <dbReference type="EMBL" id="HIR04971.1"/>
    </source>
</evidence>
<dbReference type="EMBL" id="DVGC01000015">
    <property type="protein sequence ID" value="HIR04971.1"/>
    <property type="molecule type" value="Genomic_DNA"/>
</dbReference>
<sequence length="519" mass="60073">MKEIIIENIRNIELMKFRIPAPGVHIITGKNGSGKTTLFTCINRIGNKNAYKLGFQSSNDSSMDVFSGSITYEIDGNKVKYTKRSNGEWRPHKRNSSVFQEFSYPQIINITTKDQRIFTQEKILSRRRGTEDVWINEKMNLVFGVDKFSSMIKIPAGEMRGRKGVNQRRNIAYAIPLSDGKFYTEQNFSFGEIIMINLFHDIKNAVNGSLILIDELEMALHPSAQIRLIVALKELAKDKGLTILISTHSSSIIRAEKNVIFLEQDDLGNINVIYQCPPAKAIGAIGMREDTSPDIIVLVEDSMAKSFFNALKQKYFSLQEESNYLDIRILEIGGYENVIHFFIEANNYIFYDNVYVSSFMDKDVETDIIPYPQYGNSAMIRKYEENMAYLHFLPYTPEVLLIKVFYLHKTDFLRTLVSIYDNQQLQYSLQETFNFEEYEADLPQFLNQTEYNSYISNRGAFRKKCKDESERIAKVLSEQINQSVEEIYRIAFKYAVDHIIQNEMDVRGLLASTMKRIRR</sequence>
<dbReference type="GO" id="GO:0016887">
    <property type="term" value="F:ATP hydrolysis activity"/>
    <property type="evidence" value="ECO:0007669"/>
    <property type="project" value="InterPro"/>
</dbReference>
<evidence type="ECO:0000313" key="3">
    <source>
        <dbReference type="Proteomes" id="UP000824250"/>
    </source>
</evidence>
<reference evidence="2" key="1">
    <citation type="submission" date="2020-10" db="EMBL/GenBank/DDBJ databases">
        <authorList>
            <person name="Gilroy R."/>
        </authorList>
    </citation>
    <scope>NUCLEOTIDE SEQUENCE</scope>
    <source>
        <strain evidence="2">CHK180-2868</strain>
    </source>
</reference>
<protein>
    <submittedName>
        <fullName evidence="2">ATP-binding protein</fullName>
    </submittedName>
</protein>
<evidence type="ECO:0000259" key="1">
    <source>
        <dbReference type="SMART" id="SM00382"/>
    </source>
</evidence>
<dbReference type="AlphaFoldDB" id="A0A9D1A2S7"/>
<dbReference type="GO" id="GO:0005524">
    <property type="term" value="F:ATP binding"/>
    <property type="evidence" value="ECO:0007669"/>
    <property type="project" value="UniProtKB-KW"/>
</dbReference>
<dbReference type="InterPro" id="IPR038729">
    <property type="entry name" value="Rad50/SbcC_AAA"/>
</dbReference>
<keyword evidence="2" id="KW-0547">Nucleotide-binding</keyword>
<dbReference type="InterPro" id="IPR003593">
    <property type="entry name" value="AAA+_ATPase"/>
</dbReference>
<name>A0A9D1A2S7_9FIRM</name>
<dbReference type="Pfam" id="PF13476">
    <property type="entry name" value="AAA_23"/>
    <property type="match status" value="1"/>
</dbReference>